<name>A0ABS9NLZ8_9NEIS</name>
<dbReference type="Pfam" id="PF04304">
    <property type="entry name" value="DUF454"/>
    <property type="match status" value="1"/>
</dbReference>
<dbReference type="Proteomes" id="UP001298424">
    <property type="component" value="Unassembled WGS sequence"/>
</dbReference>
<evidence type="ECO:0000313" key="3">
    <source>
        <dbReference type="Proteomes" id="UP001298424"/>
    </source>
</evidence>
<evidence type="ECO:0000256" key="1">
    <source>
        <dbReference type="SAM" id="Phobius"/>
    </source>
</evidence>
<gene>
    <name evidence="2" type="ORF">MB824_03415</name>
</gene>
<dbReference type="PANTHER" id="PTHR35813">
    <property type="entry name" value="INNER MEMBRANE PROTEIN YBAN"/>
    <property type="match status" value="1"/>
</dbReference>
<keyword evidence="3" id="KW-1185">Reference proteome</keyword>
<feature type="transmembrane region" description="Helical" evidence="1">
    <location>
        <begin position="105"/>
        <end position="123"/>
    </location>
</feature>
<keyword evidence="1" id="KW-0812">Transmembrane</keyword>
<reference evidence="2 3" key="1">
    <citation type="submission" date="2022-02" db="EMBL/GenBank/DDBJ databases">
        <title>Genome sequence data of Kingella unionensis sp. nov. strain CICC 24913 (CCUG 75125).</title>
        <authorList>
            <person name="Xiao M."/>
        </authorList>
    </citation>
    <scope>NUCLEOTIDE SEQUENCE [LARGE SCALE GENOMIC DNA]</scope>
    <source>
        <strain evidence="2 3">CICC 24913</strain>
    </source>
</reference>
<keyword evidence="1" id="KW-1133">Transmembrane helix</keyword>
<dbReference type="PANTHER" id="PTHR35813:SF1">
    <property type="entry name" value="INNER MEMBRANE PROTEIN YBAN"/>
    <property type="match status" value="1"/>
</dbReference>
<dbReference type="EMBL" id="JAKOOW010000011">
    <property type="protein sequence ID" value="MCG6503545.1"/>
    <property type="molecule type" value="Genomic_DNA"/>
</dbReference>
<dbReference type="InterPro" id="IPR007401">
    <property type="entry name" value="DUF454"/>
</dbReference>
<evidence type="ECO:0000313" key="2">
    <source>
        <dbReference type="EMBL" id="MCG6503545.1"/>
    </source>
</evidence>
<keyword evidence="1" id="KW-0472">Membrane</keyword>
<sequence length="128" mass="15060">MPQNRLRRTLINWLLWFFGAVFLLLGIIGAFLPIMPTTPFVLVTAACWGRASPRFHRWLHQHRFFGPMVQNWEQRRAVPRRAKYLAWSMMTLSCSWLFFQFPQRWYVGAGTSAVCLCVALWMARLPDA</sequence>
<accession>A0ABS9NLZ8</accession>
<feature type="transmembrane region" description="Helical" evidence="1">
    <location>
        <begin position="13"/>
        <end position="32"/>
    </location>
</feature>
<proteinExistence type="predicted"/>
<dbReference type="PIRSF" id="PIRSF016789">
    <property type="entry name" value="DUF454"/>
    <property type="match status" value="1"/>
</dbReference>
<comment type="caution">
    <text evidence="2">The sequence shown here is derived from an EMBL/GenBank/DDBJ whole genome shotgun (WGS) entry which is preliminary data.</text>
</comment>
<organism evidence="2 3">
    <name type="scientific">Kingella pumchi</name>
    <dbReference type="NCBI Taxonomy" id="2779506"/>
    <lineage>
        <taxon>Bacteria</taxon>
        <taxon>Pseudomonadati</taxon>
        <taxon>Pseudomonadota</taxon>
        <taxon>Betaproteobacteria</taxon>
        <taxon>Neisseriales</taxon>
        <taxon>Neisseriaceae</taxon>
        <taxon>Kingella</taxon>
    </lineage>
</organism>
<protein>
    <submittedName>
        <fullName evidence="2">YbaN family protein</fullName>
    </submittedName>
</protein>